<keyword evidence="8 10" id="KW-0472">Membrane</keyword>
<keyword evidence="12" id="KW-1185">Reference proteome</keyword>
<reference evidence="13" key="1">
    <citation type="submission" date="2025-08" db="UniProtKB">
        <authorList>
            <consortium name="RefSeq"/>
        </authorList>
    </citation>
    <scope>IDENTIFICATION</scope>
</reference>
<organism evidence="12 13">
    <name type="scientific">Priapulus caudatus</name>
    <name type="common">Priapulid worm</name>
    <dbReference type="NCBI Taxonomy" id="37621"/>
    <lineage>
        <taxon>Eukaryota</taxon>
        <taxon>Metazoa</taxon>
        <taxon>Ecdysozoa</taxon>
        <taxon>Scalidophora</taxon>
        <taxon>Priapulida</taxon>
        <taxon>Priapulimorpha</taxon>
        <taxon>Priapulimorphida</taxon>
        <taxon>Priapulidae</taxon>
        <taxon>Priapulus</taxon>
    </lineage>
</organism>
<feature type="region of interest" description="Disordered" evidence="9">
    <location>
        <begin position="330"/>
        <end position="407"/>
    </location>
</feature>
<dbReference type="PANTHER" id="PTHR13466:SF0">
    <property type="entry name" value="SMP-LTD DOMAIN-CONTAINING PROTEIN"/>
    <property type="match status" value="1"/>
</dbReference>
<sequence length="836" mass="93556">MSSLLSRSIDECAEDDPMVSPPGGSAPEPNFDWPDDDFGLEMVDRDGLVTEAAEAADAMVETAEASPRQPRPDIGRSAWRQSMWKLAVVVAVLIAFYLLPLAGQIKGAVIGAVVALVIHRLFTHIFAPSQPKKPIPVAPLKELPPMLKPEVLFLNVKQGVGEIYKGWMNELLCDYSIDGHHINQTFSVYVRLEGYNLRLSRPKTNIPHRMMFDEQRHDPIFVHQRHFDLTGSKVFLLPPGLVSKRLWSKKYPICIALARTGSKRTVKPPIETNLEEEPEQSLGGEVPRREECSESILYLFARTCREKEEWFRRFQMTILYADLAALSSKERPVSRTPSLSSISSSSSMKDVASERKEQQQQPHGSSDVEKPSEIEMSSVAQRMGHRKTASDGDVSPLSSPTHEHETTAGSWFAEAENLLDGTGSKPGEEVPVELLHRRSESEPNFASFDEEKSPPSVARQELEKGELSETASYPRLADASEGGTQGHNERRVKSSQVAPQSPVRSRVSANTAQQLQFNNYMARLIPSDKQAATNADCQDSVAWLNALLGRLFWDFLRENLWAEKVAEKIQKKLSMIKVPYFIDELTLTDIELGVSLPVMRRASLPWVDDRGLWVDLEVAYSGSFKMTLSTKVNLMKLKKDPEMAGSDSDETDKARRDLSAVTDSDVEDSAESSSDEESQAPEDAVVKNLDENSQNPIIIGGASVQKKFLRMVDKITASRYFQQATEYKYIKKAMENVSKVPLLLTVEVHSLTGTMALNVPPPPTDRLWMGFRNNPLISISARPKLGARLVNIEYVTDWIEKKLVLELQRVLVMPNMDDLEIPIMQGNVNVPRRPDL</sequence>
<dbReference type="GeneID" id="106806927"/>
<evidence type="ECO:0000256" key="6">
    <source>
        <dbReference type="ARBA" id="ARBA00023055"/>
    </source>
</evidence>
<protein>
    <submittedName>
        <fullName evidence="13">Testis-expressed sequence 2 protein-like</fullName>
    </submittedName>
</protein>
<feature type="domain" description="SMP-LTD" evidence="11">
    <location>
        <begin position="537"/>
        <end position="822"/>
    </location>
</feature>
<feature type="region of interest" description="Disordered" evidence="9">
    <location>
        <begin position="1"/>
        <end position="36"/>
    </location>
</feature>
<dbReference type="InterPro" id="IPR031468">
    <property type="entry name" value="SMP_LBD"/>
</dbReference>
<evidence type="ECO:0000256" key="4">
    <source>
        <dbReference type="ARBA" id="ARBA00022824"/>
    </source>
</evidence>
<evidence type="ECO:0000256" key="3">
    <source>
        <dbReference type="ARBA" id="ARBA00022692"/>
    </source>
</evidence>
<dbReference type="Proteomes" id="UP000695022">
    <property type="component" value="Unplaced"/>
</dbReference>
<name>A0ABM1DXB5_PRICU</name>
<evidence type="ECO:0000256" key="9">
    <source>
        <dbReference type="SAM" id="MobiDB-lite"/>
    </source>
</evidence>
<evidence type="ECO:0000256" key="1">
    <source>
        <dbReference type="ARBA" id="ARBA00004586"/>
    </source>
</evidence>
<feature type="compositionally biased region" description="Low complexity" evidence="9">
    <location>
        <begin position="334"/>
        <end position="350"/>
    </location>
</feature>
<proteinExistence type="predicted"/>
<dbReference type="PROSITE" id="PS51847">
    <property type="entry name" value="SMP"/>
    <property type="match status" value="1"/>
</dbReference>
<keyword evidence="4" id="KW-0256">Endoplasmic reticulum</keyword>
<feature type="compositionally biased region" description="Acidic residues" evidence="9">
    <location>
        <begin position="664"/>
        <end position="680"/>
    </location>
</feature>
<dbReference type="InterPro" id="IPR019411">
    <property type="entry name" value="MMM1_dom"/>
</dbReference>
<evidence type="ECO:0000256" key="10">
    <source>
        <dbReference type="SAM" id="Phobius"/>
    </source>
</evidence>
<keyword evidence="3 10" id="KW-0812">Transmembrane</keyword>
<keyword evidence="7" id="KW-0446">Lipid-binding</keyword>
<dbReference type="RefSeq" id="XP_014664586.1">
    <property type="nucleotide sequence ID" value="XM_014809100.1"/>
</dbReference>
<evidence type="ECO:0000256" key="8">
    <source>
        <dbReference type="ARBA" id="ARBA00023136"/>
    </source>
</evidence>
<gene>
    <name evidence="13" type="primary">LOC106806927</name>
</gene>
<comment type="subcellular location">
    <subcellularLocation>
        <location evidence="1">Endoplasmic reticulum membrane</location>
    </subcellularLocation>
</comment>
<feature type="transmembrane region" description="Helical" evidence="10">
    <location>
        <begin position="83"/>
        <end position="102"/>
    </location>
</feature>
<evidence type="ECO:0000256" key="7">
    <source>
        <dbReference type="ARBA" id="ARBA00023121"/>
    </source>
</evidence>
<keyword evidence="5 10" id="KW-1133">Transmembrane helix</keyword>
<dbReference type="CDD" id="cd21675">
    <property type="entry name" value="SMP_TEX2"/>
    <property type="match status" value="1"/>
</dbReference>
<dbReference type="Pfam" id="PF10296">
    <property type="entry name" value="MMM1"/>
    <property type="match status" value="1"/>
</dbReference>
<feature type="region of interest" description="Disordered" evidence="9">
    <location>
        <begin position="438"/>
        <end position="506"/>
    </location>
</feature>
<keyword evidence="6" id="KW-0445">Lipid transport</keyword>
<evidence type="ECO:0000313" key="12">
    <source>
        <dbReference type="Proteomes" id="UP000695022"/>
    </source>
</evidence>
<feature type="compositionally biased region" description="Polar residues" evidence="9">
    <location>
        <begin position="494"/>
        <end position="506"/>
    </location>
</feature>
<evidence type="ECO:0000313" key="13">
    <source>
        <dbReference type="RefSeq" id="XP_014664586.1"/>
    </source>
</evidence>
<keyword evidence="2" id="KW-0813">Transport</keyword>
<evidence type="ECO:0000259" key="11">
    <source>
        <dbReference type="PROSITE" id="PS51847"/>
    </source>
</evidence>
<dbReference type="PANTHER" id="PTHR13466">
    <property type="entry name" value="TEX2 PROTEIN-RELATED"/>
    <property type="match status" value="1"/>
</dbReference>
<accession>A0ABM1DXB5</accession>
<feature type="region of interest" description="Disordered" evidence="9">
    <location>
        <begin position="640"/>
        <end position="682"/>
    </location>
</feature>
<evidence type="ECO:0000256" key="2">
    <source>
        <dbReference type="ARBA" id="ARBA00022448"/>
    </source>
</evidence>
<feature type="region of interest" description="Disordered" evidence="9">
    <location>
        <begin position="267"/>
        <end position="287"/>
    </location>
</feature>
<evidence type="ECO:0000256" key="5">
    <source>
        <dbReference type="ARBA" id="ARBA00022989"/>
    </source>
</evidence>